<evidence type="ECO:0000256" key="2">
    <source>
        <dbReference type="ARBA" id="ARBA00005525"/>
    </source>
</evidence>
<proteinExistence type="inferred from homology"/>
<name>A0A1W2CHI1_9FIRM</name>
<accession>A0A1W2CHI1</accession>
<dbReference type="FunFam" id="1.10.3730.10:FF:000001">
    <property type="entry name" value="Pyrroline-5-carboxylate reductase"/>
    <property type="match status" value="1"/>
</dbReference>
<evidence type="ECO:0000313" key="16">
    <source>
        <dbReference type="Proteomes" id="UP000192790"/>
    </source>
</evidence>
<evidence type="ECO:0000256" key="5">
    <source>
        <dbReference type="ARBA" id="ARBA00022650"/>
    </source>
</evidence>
<dbReference type="PROSITE" id="PS00521">
    <property type="entry name" value="P5CR"/>
    <property type="match status" value="1"/>
</dbReference>
<dbReference type="Pfam" id="PF03807">
    <property type="entry name" value="F420_oxidored"/>
    <property type="match status" value="1"/>
</dbReference>
<reference evidence="15 16" key="1">
    <citation type="submission" date="2017-04" db="EMBL/GenBank/DDBJ databases">
        <authorList>
            <person name="Afonso C.L."/>
            <person name="Miller P.J."/>
            <person name="Scott M.A."/>
            <person name="Spackman E."/>
            <person name="Goraichik I."/>
            <person name="Dimitrov K.M."/>
            <person name="Suarez D.L."/>
            <person name="Swayne D.E."/>
        </authorList>
    </citation>
    <scope>NUCLEOTIDE SEQUENCE [LARGE SCALE GENOMIC DNA]</scope>
    <source>
        <strain evidence="15 16">DSM 12816</strain>
    </source>
</reference>
<dbReference type="STRING" id="1122930.SAMN02745168_0006"/>
<evidence type="ECO:0000256" key="9">
    <source>
        <dbReference type="HAMAP-Rule" id="MF_01925"/>
    </source>
</evidence>
<comment type="catalytic activity">
    <reaction evidence="9 12">
        <text>L-proline + NADP(+) = (S)-1-pyrroline-5-carboxylate + NADPH + 2 H(+)</text>
        <dbReference type="Rhea" id="RHEA:14109"/>
        <dbReference type="ChEBI" id="CHEBI:15378"/>
        <dbReference type="ChEBI" id="CHEBI:17388"/>
        <dbReference type="ChEBI" id="CHEBI:57783"/>
        <dbReference type="ChEBI" id="CHEBI:58349"/>
        <dbReference type="ChEBI" id="CHEBI:60039"/>
        <dbReference type="EC" id="1.5.1.2"/>
    </reaction>
</comment>
<evidence type="ECO:0000259" key="14">
    <source>
        <dbReference type="Pfam" id="PF14748"/>
    </source>
</evidence>
<feature type="domain" description="Pyrroline-5-carboxylate reductase dimerisation" evidence="14">
    <location>
        <begin position="161"/>
        <end position="263"/>
    </location>
</feature>
<dbReference type="Pfam" id="PF14748">
    <property type="entry name" value="P5CR_dimer"/>
    <property type="match status" value="1"/>
</dbReference>
<evidence type="ECO:0000256" key="10">
    <source>
        <dbReference type="NCBIfam" id="TIGR00112"/>
    </source>
</evidence>
<protein>
    <recommendedName>
        <fullName evidence="9 10">Pyrroline-5-carboxylate reductase</fullName>
        <shortName evidence="9">P5C reductase</shortName>
        <shortName evidence="9">P5CR</shortName>
        <ecNumber evidence="9 10">1.5.1.2</ecNumber>
    </recommendedName>
    <alternativeName>
        <fullName evidence="9">PCA reductase</fullName>
    </alternativeName>
</protein>
<dbReference type="SUPFAM" id="SSF51735">
    <property type="entry name" value="NAD(P)-binding Rossmann-fold domains"/>
    <property type="match status" value="1"/>
</dbReference>
<dbReference type="GO" id="GO:0004735">
    <property type="term" value="F:pyrroline-5-carboxylate reductase activity"/>
    <property type="evidence" value="ECO:0007669"/>
    <property type="project" value="UniProtKB-UniRule"/>
</dbReference>
<gene>
    <name evidence="9" type="primary">proC</name>
    <name evidence="15" type="ORF">SAMN02745168_0006</name>
</gene>
<dbReference type="RefSeq" id="WP_143807018.1">
    <property type="nucleotide sequence ID" value="NZ_FWXW01000010.1"/>
</dbReference>
<dbReference type="PANTHER" id="PTHR11645">
    <property type="entry name" value="PYRROLINE-5-CARBOXYLATE REDUCTASE"/>
    <property type="match status" value="1"/>
</dbReference>
<dbReference type="FunFam" id="3.40.50.720:FF:000190">
    <property type="entry name" value="Pyrroline-5-carboxylate reductase"/>
    <property type="match status" value="1"/>
</dbReference>
<dbReference type="Proteomes" id="UP000192790">
    <property type="component" value="Unassembled WGS sequence"/>
</dbReference>
<keyword evidence="5 9" id="KW-0641">Proline biosynthesis</keyword>
<evidence type="ECO:0000259" key="13">
    <source>
        <dbReference type="Pfam" id="PF03807"/>
    </source>
</evidence>
<keyword evidence="7 9" id="KW-0560">Oxidoreductase</keyword>
<dbReference type="PANTHER" id="PTHR11645:SF0">
    <property type="entry name" value="PYRROLINE-5-CARBOXYLATE REDUCTASE 3"/>
    <property type="match status" value="1"/>
</dbReference>
<dbReference type="GO" id="GO:0005737">
    <property type="term" value="C:cytoplasm"/>
    <property type="evidence" value="ECO:0007669"/>
    <property type="project" value="UniProtKB-SubCell"/>
</dbReference>
<evidence type="ECO:0000256" key="7">
    <source>
        <dbReference type="ARBA" id="ARBA00023002"/>
    </source>
</evidence>
<feature type="binding site" evidence="11">
    <location>
        <begin position="9"/>
        <end position="14"/>
    </location>
    <ligand>
        <name>NADP(+)</name>
        <dbReference type="ChEBI" id="CHEBI:58349"/>
    </ligand>
</feature>
<dbReference type="InterPro" id="IPR028939">
    <property type="entry name" value="P5C_Rdtase_cat_N"/>
</dbReference>
<dbReference type="EMBL" id="FWXW01000010">
    <property type="protein sequence ID" value="SMC84414.1"/>
    <property type="molecule type" value="Genomic_DNA"/>
</dbReference>
<keyword evidence="3 9" id="KW-0963">Cytoplasm</keyword>
<evidence type="ECO:0000256" key="4">
    <source>
        <dbReference type="ARBA" id="ARBA00022605"/>
    </source>
</evidence>
<dbReference type="InterPro" id="IPR053790">
    <property type="entry name" value="P5CR-like_CS"/>
</dbReference>
<dbReference type="AlphaFoldDB" id="A0A1W2CHI1"/>
<feature type="binding site" evidence="11">
    <location>
        <position position="57"/>
    </location>
    <ligand>
        <name>NADPH</name>
        <dbReference type="ChEBI" id="CHEBI:57783"/>
    </ligand>
</feature>
<keyword evidence="4 9" id="KW-0028">Amino-acid biosynthesis</keyword>
<comment type="subcellular location">
    <subcellularLocation>
        <location evidence="1 9">Cytoplasm</location>
    </subcellularLocation>
</comment>
<dbReference type="OrthoDB" id="9805754at2"/>
<organism evidence="15 16">
    <name type="scientific">Papillibacter cinnamivorans DSM 12816</name>
    <dbReference type="NCBI Taxonomy" id="1122930"/>
    <lineage>
        <taxon>Bacteria</taxon>
        <taxon>Bacillati</taxon>
        <taxon>Bacillota</taxon>
        <taxon>Clostridia</taxon>
        <taxon>Eubacteriales</taxon>
        <taxon>Oscillospiraceae</taxon>
        <taxon>Papillibacter</taxon>
    </lineage>
</organism>
<dbReference type="Gene3D" id="3.40.50.720">
    <property type="entry name" value="NAD(P)-binding Rossmann-like Domain"/>
    <property type="match status" value="1"/>
</dbReference>
<evidence type="ECO:0000256" key="8">
    <source>
        <dbReference type="ARBA" id="ARBA00058118"/>
    </source>
</evidence>
<dbReference type="NCBIfam" id="TIGR00112">
    <property type="entry name" value="proC"/>
    <property type="match status" value="1"/>
</dbReference>
<comment type="function">
    <text evidence="8 9">Catalyzes the reduction of 1-pyrroline-5-carboxylate (PCA) to L-proline.</text>
</comment>
<comment type="pathway">
    <text evidence="9 12">Amino-acid biosynthesis; L-proline biosynthesis; L-proline from L-glutamate 5-semialdehyde: step 1/1.</text>
</comment>
<dbReference type="HAMAP" id="MF_01925">
    <property type="entry name" value="P5C_reductase"/>
    <property type="match status" value="1"/>
</dbReference>
<feature type="binding site" evidence="11">
    <location>
        <begin position="70"/>
        <end position="73"/>
    </location>
    <ligand>
        <name>NADP(+)</name>
        <dbReference type="ChEBI" id="CHEBI:58349"/>
    </ligand>
</feature>
<sequence length="266" mass="28678">MEELRLGVIGGGNMATAILSGVIKKNVFPKDKITVSDKDTTKLEKIREMGCRTTENNQEVLKQSDIIVIAVKPQVIDAVLDELAGKTKDKCIVSIAAGISKKYIISKLSTDKVIRVMPNTPLLIGMGASALTGRGTIPEYIYEKAVSIFSAAGFVTQIEDEQMNEIIFLNGTSPAFFFRMAGAMVEAAKEQGIDEEKALQLAAKTMEGAANMLLSSGKTPAELTAQVTSPGGTTLAALTAFDEFRFEEMIREAAKRCTGRAYEIGR</sequence>
<evidence type="ECO:0000256" key="11">
    <source>
        <dbReference type="PIRSR" id="PIRSR000193-1"/>
    </source>
</evidence>
<keyword evidence="16" id="KW-1185">Reference proteome</keyword>
<evidence type="ECO:0000256" key="12">
    <source>
        <dbReference type="RuleBase" id="RU003903"/>
    </source>
</evidence>
<dbReference type="GO" id="GO:0055129">
    <property type="term" value="P:L-proline biosynthetic process"/>
    <property type="evidence" value="ECO:0007669"/>
    <property type="project" value="UniProtKB-UniRule"/>
</dbReference>
<dbReference type="InterPro" id="IPR000304">
    <property type="entry name" value="Pyrroline-COOH_reductase"/>
</dbReference>
<evidence type="ECO:0000313" key="15">
    <source>
        <dbReference type="EMBL" id="SMC84414.1"/>
    </source>
</evidence>
<evidence type="ECO:0000256" key="6">
    <source>
        <dbReference type="ARBA" id="ARBA00022857"/>
    </source>
</evidence>
<dbReference type="UniPathway" id="UPA00098">
    <property type="reaction ID" value="UER00361"/>
</dbReference>
<evidence type="ECO:0000256" key="3">
    <source>
        <dbReference type="ARBA" id="ARBA00022490"/>
    </source>
</evidence>
<comment type="catalytic activity">
    <reaction evidence="9">
        <text>L-proline + NAD(+) = (S)-1-pyrroline-5-carboxylate + NADH + 2 H(+)</text>
        <dbReference type="Rhea" id="RHEA:14105"/>
        <dbReference type="ChEBI" id="CHEBI:15378"/>
        <dbReference type="ChEBI" id="CHEBI:17388"/>
        <dbReference type="ChEBI" id="CHEBI:57540"/>
        <dbReference type="ChEBI" id="CHEBI:57945"/>
        <dbReference type="ChEBI" id="CHEBI:60039"/>
        <dbReference type="EC" id="1.5.1.2"/>
    </reaction>
</comment>
<feature type="domain" description="Pyrroline-5-carboxylate reductase catalytic N-terminal" evidence="13">
    <location>
        <begin position="5"/>
        <end position="98"/>
    </location>
</feature>
<dbReference type="InterPro" id="IPR008927">
    <property type="entry name" value="6-PGluconate_DH-like_C_sf"/>
</dbReference>
<keyword evidence="6 9" id="KW-0521">NADP</keyword>
<dbReference type="PIRSF" id="PIRSF000193">
    <property type="entry name" value="Pyrrol-5-carb_rd"/>
    <property type="match status" value="1"/>
</dbReference>
<evidence type="ECO:0000256" key="1">
    <source>
        <dbReference type="ARBA" id="ARBA00004496"/>
    </source>
</evidence>
<dbReference type="SUPFAM" id="SSF48179">
    <property type="entry name" value="6-phosphogluconate dehydrogenase C-terminal domain-like"/>
    <property type="match status" value="1"/>
</dbReference>
<dbReference type="Gene3D" id="1.10.3730.10">
    <property type="entry name" value="ProC C-terminal domain-like"/>
    <property type="match status" value="1"/>
</dbReference>
<dbReference type="EC" id="1.5.1.2" evidence="9 10"/>
<dbReference type="InterPro" id="IPR029036">
    <property type="entry name" value="P5CR_dimer"/>
</dbReference>
<dbReference type="InterPro" id="IPR036291">
    <property type="entry name" value="NAD(P)-bd_dom_sf"/>
</dbReference>
<comment type="similarity">
    <text evidence="2 9 12">Belongs to the pyrroline-5-carboxylate reductase family.</text>
</comment>